<dbReference type="SUPFAM" id="SSF63817">
    <property type="entry name" value="Sortase"/>
    <property type="match status" value="1"/>
</dbReference>
<dbReference type="Gene3D" id="2.40.260.10">
    <property type="entry name" value="Sortase"/>
    <property type="match status" value="1"/>
</dbReference>
<dbReference type="InterPro" id="IPR005754">
    <property type="entry name" value="Sortase"/>
</dbReference>
<dbReference type="AlphaFoldDB" id="A0A7W3TG85"/>
<dbReference type="Pfam" id="PF04203">
    <property type="entry name" value="Sortase"/>
    <property type="match status" value="1"/>
</dbReference>
<evidence type="ECO:0000313" key="3">
    <source>
        <dbReference type="EMBL" id="MBB0246274.1"/>
    </source>
</evidence>
<accession>A0A7W3TG85</accession>
<feature type="region of interest" description="Disordered" evidence="2">
    <location>
        <begin position="1"/>
        <end position="41"/>
    </location>
</feature>
<dbReference type="GO" id="GO:0016787">
    <property type="term" value="F:hydrolase activity"/>
    <property type="evidence" value="ECO:0007669"/>
    <property type="project" value="UniProtKB-KW"/>
</dbReference>
<sequence length="336" mass="36405">MFARWGVGTPVEEDRPVEDTDAGNAPPAEPAPRRARHRRRGPIRVARDRVRAFREAVRRMLDRVDLWLERRYHAGARLLGRVPWHVPLIPWRRLAARSRARGFAATGLNRRQRLAPRRRRLEVVVATGSVVLCAVLAAAAPSPEAGTSPTRTAGVSGSDTERVPAVDGDGAEIAPGVEAGMERAEPTRVRIPWLRADVEVFGADLDPDGGPPSPAEEDAMRAAWYAGGVSPGERGAALLVGHLDTRVGPAAFAGLGMLEPGEIIEVDRADDTTAIFTVEAVEQYPKADFPDERVYGAVETPQLRLITCGGRWTADGGYDANIVAYATLTDTVRHTD</sequence>
<comment type="caution">
    <text evidence="3">The sequence shown here is derived from an EMBL/GenBank/DDBJ whole genome shotgun (WGS) entry which is preliminary data.</text>
</comment>
<dbReference type="EMBL" id="VKHT01000810">
    <property type="protein sequence ID" value="MBB0246274.1"/>
    <property type="molecule type" value="Genomic_DNA"/>
</dbReference>
<keyword evidence="4" id="KW-1185">Reference proteome</keyword>
<dbReference type="InterPro" id="IPR023365">
    <property type="entry name" value="Sortase_dom-sf"/>
</dbReference>
<evidence type="ECO:0000256" key="1">
    <source>
        <dbReference type="ARBA" id="ARBA00022801"/>
    </source>
</evidence>
<keyword evidence="1" id="KW-0378">Hydrolase</keyword>
<reference evidence="4" key="1">
    <citation type="submission" date="2019-10" db="EMBL/GenBank/DDBJ databases">
        <title>Streptomyces sp. nov., a novel actinobacterium isolated from alkaline environment.</title>
        <authorList>
            <person name="Golinska P."/>
        </authorList>
    </citation>
    <scope>NUCLEOTIDE SEQUENCE [LARGE SCALE GENOMIC DNA]</scope>
    <source>
        <strain evidence="4">DSM 42118</strain>
    </source>
</reference>
<proteinExistence type="predicted"/>
<evidence type="ECO:0000313" key="4">
    <source>
        <dbReference type="Proteomes" id="UP000538929"/>
    </source>
</evidence>
<evidence type="ECO:0000256" key="2">
    <source>
        <dbReference type="SAM" id="MobiDB-lite"/>
    </source>
</evidence>
<dbReference type="InterPro" id="IPR042001">
    <property type="entry name" value="Sortase_F"/>
</dbReference>
<dbReference type="CDD" id="cd05829">
    <property type="entry name" value="Sortase_F"/>
    <property type="match status" value="1"/>
</dbReference>
<feature type="region of interest" description="Disordered" evidence="2">
    <location>
        <begin position="141"/>
        <end position="173"/>
    </location>
</feature>
<name>A0A7W3TG85_9ACTN</name>
<protein>
    <submittedName>
        <fullName evidence="3">Class F sortase</fullName>
    </submittedName>
</protein>
<dbReference type="NCBIfam" id="NF033748">
    <property type="entry name" value="class_F_sortase"/>
    <property type="match status" value="1"/>
</dbReference>
<feature type="compositionally biased region" description="Polar residues" evidence="2">
    <location>
        <begin position="145"/>
        <end position="158"/>
    </location>
</feature>
<organism evidence="3 4">
    <name type="scientific">Streptomyces alkaliphilus</name>
    <dbReference type="NCBI Taxonomy" id="1472722"/>
    <lineage>
        <taxon>Bacteria</taxon>
        <taxon>Bacillati</taxon>
        <taxon>Actinomycetota</taxon>
        <taxon>Actinomycetes</taxon>
        <taxon>Kitasatosporales</taxon>
        <taxon>Streptomycetaceae</taxon>
        <taxon>Streptomyces</taxon>
    </lineage>
</organism>
<dbReference type="Proteomes" id="UP000538929">
    <property type="component" value="Unassembled WGS sequence"/>
</dbReference>
<gene>
    <name evidence="3" type="ORF">FNQ90_19710</name>
</gene>